<proteinExistence type="inferred from homology"/>
<dbReference type="Pfam" id="PF01406">
    <property type="entry name" value="tRNA-synt_1e"/>
    <property type="match status" value="1"/>
</dbReference>
<dbReference type="CDD" id="cd00672">
    <property type="entry name" value="CysRS_core"/>
    <property type="match status" value="1"/>
</dbReference>
<dbReference type="Proteomes" id="UP001244341">
    <property type="component" value="Chromosome 14b"/>
</dbReference>
<evidence type="ECO:0000256" key="9">
    <source>
        <dbReference type="ARBA" id="ARBA00023146"/>
    </source>
</evidence>
<sequence length="876" mass="95310">MSRTREWFAPPGAEDGEAALQFYNSLVDEKVPFIPAAGAGSKQITWYACGPTVYDSAHMGHARNYVTFDVIRRVLEDYFGYNVLYVMNVTDVDDKIILRARRNHLVQRYKQQETDASKVAKEIEAAVQAAVSKQAKKQQAMAAQAAAATDSRQRTELEAAVKNEEHKAKQLQQVQEAFAALVAGGATPSIDAMLAVASDQLAEQLDAAHGSEVVDHGIFRAHAAKYEAEFFEDMAALGVRMPDVLTRVVEFLPEIIAYVQRIVDNGMAYESNGSVYFDTVKFREAGHVYGKCKPSSVGNATLASESEANFETSEKRSQQDFALWKAAKPGEPCWDSPWGKGRPGWHIECSAMASKIIGAKMDIHSGGEDLKFPHHDNELAQAEAFFHHDGCRQWVNYFLHSGHLEIEGLKMSKSLKNFITIREALTQFSARQLRLMFLLAPWNKTVSYGETMRAEMRAKEQAIKNFFQNVDVALREGEAKQSQTAAKWGEDEMALSAALQEAQVKVHEALTDNINTAAALEALSGLIKATNLYLAGKQAAAAAAADGSSVSGLLPAGPQPLLLRKAAAFMTRILSVMGVLPGPSDTPGFGGEGGAASDAAGASYLDAFAMFRDEIRGLSKAKAAHGELLAACDRVRDDTLPQLGVRLEDRPDGKAIWKLDDPAVLAAEQAERQAAVAEAARRKLANALDKKVKELDKLQKLAALPSEREALADRYSAFDEAGEPTHDKDGTLLEGKAKDKARKDLEKARKVREPLTKKLAEDPNALAALEAEPASWQSTAGGLPSEYAGIGDQLYTFDVSGNRLQGSVPLAWASINWLQMLLDNNPELTGCVPKDWVSTIITYRGTGITGICSSLQKGASNAAVPEPLRETWNWAS</sequence>
<dbReference type="InterPro" id="IPR024909">
    <property type="entry name" value="Cys-tRNA/MSH_ligase"/>
</dbReference>
<evidence type="ECO:0000256" key="12">
    <source>
        <dbReference type="SAM" id="MobiDB-lite"/>
    </source>
</evidence>
<dbReference type="NCBIfam" id="TIGR00435">
    <property type="entry name" value="cysS"/>
    <property type="match status" value="1"/>
</dbReference>
<evidence type="ECO:0000256" key="2">
    <source>
        <dbReference type="ARBA" id="ARBA00012832"/>
    </source>
</evidence>
<dbReference type="PRINTS" id="PR00983">
    <property type="entry name" value="TRNASYNTHCYS"/>
</dbReference>
<feature type="coiled-coil region" evidence="11">
    <location>
        <begin position="667"/>
        <end position="701"/>
    </location>
</feature>
<keyword evidence="4" id="KW-0479">Metal-binding</keyword>
<keyword evidence="5" id="KW-0547">Nucleotide-binding</keyword>
<dbReference type="InterPro" id="IPR032678">
    <property type="entry name" value="tRNA-synt_1_cat_dom"/>
</dbReference>
<keyword evidence="15" id="KW-1185">Reference proteome</keyword>
<reference evidence="14 15" key="1">
    <citation type="submission" date="2023-05" db="EMBL/GenBank/DDBJ databases">
        <title>A 100% complete, gapless, phased diploid assembly of the Scenedesmus obliquus UTEX 3031 genome.</title>
        <authorList>
            <person name="Biondi T.C."/>
            <person name="Hanschen E.R."/>
            <person name="Kwon T."/>
            <person name="Eng W."/>
            <person name="Kruse C.P.S."/>
            <person name="Koehler S.I."/>
            <person name="Kunde Y."/>
            <person name="Gleasner C.D."/>
            <person name="You Mak K.T."/>
            <person name="Polle J."/>
            <person name="Hovde B.T."/>
            <person name="Starkenburg S.R."/>
        </authorList>
    </citation>
    <scope>NUCLEOTIDE SEQUENCE [LARGE SCALE GENOMIC DNA]</scope>
    <source>
        <strain evidence="14 15">DOE0152z</strain>
    </source>
</reference>
<evidence type="ECO:0000256" key="10">
    <source>
        <dbReference type="ARBA" id="ARBA00031499"/>
    </source>
</evidence>
<dbReference type="SUPFAM" id="SSF47323">
    <property type="entry name" value="Anticodon-binding domain of a subclass of class I aminoacyl-tRNA synthetases"/>
    <property type="match status" value="1"/>
</dbReference>
<organism evidence="14 15">
    <name type="scientific">Tetradesmus obliquus</name>
    <name type="common">Green alga</name>
    <name type="synonym">Acutodesmus obliquus</name>
    <dbReference type="NCBI Taxonomy" id="3088"/>
    <lineage>
        <taxon>Eukaryota</taxon>
        <taxon>Viridiplantae</taxon>
        <taxon>Chlorophyta</taxon>
        <taxon>core chlorophytes</taxon>
        <taxon>Chlorophyceae</taxon>
        <taxon>CS clade</taxon>
        <taxon>Sphaeropleales</taxon>
        <taxon>Scenedesmaceae</taxon>
        <taxon>Tetradesmus</taxon>
    </lineage>
</organism>
<evidence type="ECO:0000313" key="15">
    <source>
        <dbReference type="Proteomes" id="UP001244341"/>
    </source>
</evidence>
<dbReference type="InterPro" id="IPR015803">
    <property type="entry name" value="Cys-tRNA-ligase"/>
</dbReference>
<name>A0ABY8URI6_TETOB</name>
<feature type="compositionally biased region" description="Basic and acidic residues" evidence="12">
    <location>
        <begin position="723"/>
        <end position="741"/>
    </location>
</feature>
<dbReference type="Gene3D" id="1.20.120.1910">
    <property type="entry name" value="Cysteine-tRNA ligase, C-terminal anti-codon recognition domain"/>
    <property type="match status" value="1"/>
</dbReference>
<evidence type="ECO:0000256" key="7">
    <source>
        <dbReference type="ARBA" id="ARBA00022840"/>
    </source>
</evidence>
<dbReference type="InterPro" id="IPR009080">
    <property type="entry name" value="tRNAsynth_Ia_anticodon-bd"/>
</dbReference>
<dbReference type="PANTHER" id="PTHR10890">
    <property type="entry name" value="CYSTEINYL-TRNA SYNTHETASE"/>
    <property type="match status" value="1"/>
</dbReference>
<keyword evidence="9" id="KW-0030">Aminoacyl-tRNA synthetase</keyword>
<keyword evidence="3" id="KW-0436">Ligase</keyword>
<dbReference type="Gene3D" id="3.40.50.620">
    <property type="entry name" value="HUPs"/>
    <property type="match status" value="1"/>
</dbReference>
<dbReference type="PANTHER" id="PTHR10890:SF3">
    <property type="entry name" value="CYSTEINE--TRNA LIGASE, CYTOPLASMIC"/>
    <property type="match status" value="1"/>
</dbReference>
<evidence type="ECO:0000256" key="6">
    <source>
        <dbReference type="ARBA" id="ARBA00022833"/>
    </source>
</evidence>
<gene>
    <name evidence="14" type="ORF">OEZ85_004507</name>
</gene>
<evidence type="ECO:0000256" key="1">
    <source>
        <dbReference type="ARBA" id="ARBA00001947"/>
    </source>
</evidence>
<evidence type="ECO:0000256" key="3">
    <source>
        <dbReference type="ARBA" id="ARBA00022598"/>
    </source>
</evidence>
<accession>A0ABY8URI6</accession>
<evidence type="ECO:0000256" key="8">
    <source>
        <dbReference type="ARBA" id="ARBA00022917"/>
    </source>
</evidence>
<keyword evidence="6" id="KW-0862">Zinc</keyword>
<comment type="cofactor">
    <cofactor evidence="1">
        <name>Zn(2+)</name>
        <dbReference type="ChEBI" id="CHEBI:29105"/>
    </cofactor>
</comment>
<keyword evidence="7" id="KW-0067">ATP-binding</keyword>
<evidence type="ECO:0000256" key="11">
    <source>
        <dbReference type="SAM" id="Coils"/>
    </source>
</evidence>
<dbReference type="InterPro" id="IPR014729">
    <property type="entry name" value="Rossmann-like_a/b/a_fold"/>
</dbReference>
<evidence type="ECO:0000259" key="13">
    <source>
        <dbReference type="Pfam" id="PF01406"/>
    </source>
</evidence>
<dbReference type="HAMAP" id="MF_00041">
    <property type="entry name" value="Cys_tRNA_synth"/>
    <property type="match status" value="1"/>
</dbReference>
<evidence type="ECO:0000256" key="5">
    <source>
        <dbReference type="ARBA" id="ARBA00022741"/>
    </source>
</evidence>
<dbReference type="EMBL" id="CP126221">
    <property type="protein sequence ID" value="WIA22173.1"/>
    <property type="molecule type" value="Genomic_DNA"/>
</dbReference>
<feature type="domain" description="tRNA synthetases class I catalytic" evidence="13">
    <location>
        <begin position="41"/>
        <end position="452"/>
    </location>
</feature>
<keyword evidence="8" id="KW-0648">Protein biosynthesis</keyword>
<keyword evidence="11" id="KW-0175">Coiled coil</keyword>
<evidence type="ECO:0000256" key="4">
    <source>
        <dbReference type="ARBA" id="ARBA00022723"/>
    </source>
</evidence>
<dbReference type="EC" id="6.1.1.16" evidence="2"/>
<evidence type="ECO:0000313" key="14">
    <source>
        <dbReference type="EMBL" id="WIA22173.1"/>
    </source>
</evidence>
<feature type="region of interest" description="Disordered" evidence="12">
    <location>
        <begin position="719"/>
        <end position="741"/>
    </location>
</feature>
<protein>
    <recommendedName>
        <fullName evidence="2">cysteine--tRNA ligase</fullName>
        <ecNumber evidence="2">6.1.1.16</ecNumber>
    </recommendedName>
    <alternativeName>
        <fullName evidence="10">Cysteinyl-tRNA synthetase</fullName>
    </alternativeName>
</protein>
<dbReference type="SUPFAM" id="SSF52374">
    <property type="entry name" value="Nucleotidylyl transferase"/>
    <property type="match status" value="1"/>
</dbReference>